<dbReference type="SMART" id="SM00093">
    <property type="entry name" value="SERPIN"/>
    <property type="match status" value="1"/>
</dbReference>
<feature type="compositionally biased region" description="Basic and acidic residues" evidence="2">
    <location>
        <begin position="46"/>
        <end position="68"/>
    </location>
</feature>
<evidence type="ECO:0000313" key="5">
    <source>
        <dbReference type="EMBL" id="KQC86750.1"/>
    </source>
</evidence>
<feature type="compositionally biased region" description="Polar residues" evidence="2">
    <location>
        <begin position="31"/>
        <end position="45"/>
    </location>
</feature>
<feature type="chain" id="PRO_5043733249" description="Serpin domain-containing protein" evidence="3">
    <location>
        <begin position="20"/>
        <end position="490"/>
    </location>
</feature>
<dbReference type="InterPro" id="IPR023796">
    <property type="entry name" value="Serpin_dom"/>
</dbReference>
<keyword evidence="6" id="KW-1185">Reference proteome</keyword>
<evidence type="ECO:0000313" key="6">
    <source>
        <dbReference type="Proteomes" id="UP000050833"/>
    </source>
</evidence>
<proteinExistence type="inferred from homology"/>
<dbReference type="GO" id="GO:0005615">
    <property type="term" value="C:extracellular space"/>
    <property type="evidence" value="ECO:0007669"/>
    <property type="project" value="InterPro"/>
</dbReference>
<dbReference type="PANTHER" id="PTHR11461:SF211">
    <property type="entry name" value="GH10112P-RELATED"/>
    <property type="match status" value="1"/>
</dbReference>
<accession>A0AAW3JW64</accession>
<dbReference type="InterPro" id="IPR042185">
    <property type="entry name" value="Serpin_sf_2"/>
</dbReference>
<evidence type="ECO:0000256" key="3">
    <source>
        <dbReference type="SAM" id="SignalP"/>
    </source>
</evidence>
<feature type="domain" description="Serpin" evidence="4">
    <location>
        <begin position="98"/>
        <end position="489"/>
    </location>
</feature>
<dbReference type="SUPFAM" id="SSF56574">
    <property type="entry name" value="Serpins"/>
    <property type="match status" value="1"/>
</dbReference>
<dbReference type="AlphaFoldDB" id="A0AAW3JW64"/>
<reference evidence="5 6" key="1">
    <citation type="submission" date="2015-10" db="EMBL/GenBank/DDBJ databases">
        <title>Butyribacter intestini gen. nov., sp. nov., a butyric acid-producing bacterium of the family Lachnospiraceae isolated from the human faeces.</title>
        <authorList>
            <person name="Zou Y."/>
            <person name="Xue W."/>
            <person name="Luo G."/>
            <person name="Lv M."/>
        </authorList>
    </citation>
    <scope>NUCLEOTIDE SEQUENCE [LARGE SCALE GENOMIC DNA]</scope>
    <source>
        <strain evidence="5 6">TF01-11</strain>
    </source>
</reference>
<organism evidence="5 6">
    <name type="scientific">Butyribacter intestini</name>
    <dbReference type="NCBI Taxonomy" id="1703332"/>
    <lineage>
        <taxon>Bacteria</taxon>
        <taxon>Bacillati</taxon>
        <taxon>Bacillota</taxon>
        <taxon>Clostridia</taxon>
        <taxon>Lachnospirales</taxon>
        <taxon>Lachnospiraceae</taxon>
        <taxon>Butyribacter</taxon>
    </lineage>
</organism>
<dbReference type="GO" id="GO:0004867">
    <property type="term" value="F:serine-type endopeptidase inhibitor activity"/>
    <property type="evidence" value="ECO:0007669"/>
    <property type="project" value="InterPro"/>
</dbReference>
<dbReference type="Pfam" id="PF00079">
    <property type="entry name" value="Serpin"/>
    <property type="match status" value="1"/>
</dbReference>
<dbReference type="PANTHER" id="PTHR11461">
    <property type="entry name" value="SERINE PROTEASE INHIBITOR, SERPIN"/>
    <property type="match status" value="1"/>
</dbReference>
<dbReference type="RefSeq" id="WP_055942636.1">
    <property type="nucleotide sequence ID" value="NZ_JAQDCV010000001.1"/>
</dbReference>
<gene>
    <name evidence="5" type="ORF">APZ18_06185</name>
</gene>
<protein>
    <recommendedName>
        <fullName evidence="4">Serpin domain-containing protein</fullName>
    </recommendedName>
</protein>
<evidence type="ECO:0000259" key="4">
    <source>
        <dbReference type="SMART" id="SM00093"/>
    </source>
</evidence>
<keyword evidence="3" id="KW-0732">Signal</keyword>
<evidence type="ECO:0000256" key="1">
    <source>
        <dbReference type="RuleBase" id="RU000411"/>
    </source>
</evidence>
<feature type="signal peptide" evidence="3">
    <location>
        <begin position="1"/>
        <end position="19"/>
    </location>
</feature>
<dbReference type="Gene3D" id="3.30.497.10">
    <property type="entry name" value="Antithrombin, subunit I, domain 2"/>
    <property type="match status" value="1"/>
</dbReference>
<comment type="caution">
    <text evidence="5">The sequence shown here is derived from an EMBL/GenBank/DDBJ whole genome shotgun (WGS) entry which is preliminary data.</text>
</comment>
<sequence>MRKDRIAKAFALFMTLVIAGTTGCGGRKTGLNETGNKNVSTQKTSDIQKKDGESSSSEVQDKKKELVGKKKKSSVNLSNEEVKKCKQIYKDYNSSLLYHFLKQSWGDNPQKGLVACSNINMYLANGMLSEMTAGQSREQILNSFGKNMFRADVSDCINVNEREEKEQKIIRKMMGYISGKIKSENCSLGNSAWLSDKYDYSREAGTILKNDYNAYSLTGEMGSKSFNDKINKWIDEQTGGKIKGNLKTNKDMAMLLLSAVNFKEQWKVRFDKNNTRKGIFYGQSAYTCGNTTEEEKIDKEKCSFLNSEYAYAYTENGRYQAVSIPMTNANMNIILPKENVAADKLINNKDAKQIISLCNTFNKKWDYSKIVKFSMPKLDFKSELELNPLMQDMGIKNIFNGKKADFSKMFVSDGENKSEGGIYVSKAKQNSRMTIDENGCSMASYTEIAIDALADEKKDTVTMNCNRPFIIIVSTSDGLPIFMGAVNRVA</sequence>
<evidence type="ECO:0000256" key="2">
    <source>
        <dbReference type="SAM" id="MobiDB-lite"/>
    </source>
</evidence>
<comment type="similarity">
    <text evidence="1">Belongs to the serpin family.</text>
</comment>
<dbReference type="InterPro" id="IPR042178">
    <property type="entry name" value="Serpin_sf_1"/>
</dbReference>
<dbReference type="InterPro" id="IPR000215">
    <property type="entry name" value="Serpin_fam"/>
</dbReference>
<dbReference type="EMBL" id="LLKB01000001">
    <property type="protein sequence ID" value="KQC86750.1"/>
    <property type="molecule type" value="Genomic_DNA"/>
</dbReference>
<name>A0AAW3JW64_9FIRM</name>
<dbReference type="InterPro" id="IPR036186">
    <property type="entry name" value="Serpin_sf"/>
</dbReference>
<dbReference type="Proteomes" id="UP000050833">
    <property type="component" value="Unassembled WGS sequence"/>
</dbReference>
<feature type="region of interest" description="Disordered" evidence="2">
    <location>
        <begin position="29"/>
        <end position="73"/>
    </location>
</feature>
<dbReference type="Gene3D" id="2.30.39.10">
    <property type="entry name" value="Alpha-1-antitrypsin, domain 1"/>
    <property type="match status" value="1"/>
</dbReference>
<dbReference type="PROSITE" id="PS51257">
    <property type="entry name" value="PROKAR_LIPOPROTEIN"/>
    <property type="match status" value="1"/>
</dbReference>